<gene>
    <name evidence="5" type="ORF">DCMF_14835</name>
</gene>
<reference evidence="5 6" key="1">
    <citation type="submission" date="2016-10" db="EMBL/GenBank/DDBJ databases">
        <title>Complete Genome Sequence of Peptococcaceae strain DCMF.</title>
        <authorList>
            <person name="Edwards R.J."/>
            <person name="Holland S.I."/>
            <person name="Deshpande N.P."/>
            <person name="Wong Y.K."/>
            <person name="Ertan H."/>
            <person name="Manefield M."/>
            <person name="Russell T.L."/>
            <person name="Lee M.J."/>
        </authorList>
    </citation>
    <scope>NUCLEOTIDE SEQUENCE [LARGE SCALE GENOMIC DNA]</scope>
    <source>
        <strain evidence="5 6">DCMF</strain>
    </source>
</reference>
<keyword evidence="3" id="KW-0808">Transferase</keyword>
<dbReference type="EMBL" id="CP017634">
    <property type="protein sequence ID" value="ATW25876.1"/>
    <property type="molecule type" value="Genomic_DNA"/>
</dbReference>
<dbReference type="Pfam" id="PF00809">
    <property type="entry name" value="Pterin_bind"/>
    <property type="match status" value="1"/>
</dbReference>
<name>A0A3G1KTV0_FORW1</name>
<accession>A0A3G1KTV0</accession>
<dbReference type="KEGG" id="fwa:DCMF_14835"/>
<dbReference type="InterPro" id="IPR011005">
    <property type="entry name" value="Dihydropteroate_synth-like_sf"/>
</dbReference>
<dbReference type="PROSITE" id="PS50972">
    <property type="entry name" value="PTERIN_BINDING"/>
    <property type="match status" value="1"/>
</dbReference>
<protein>
    <recommendedName>
        <fullName evidence="4">Pterin-binding domain-containing protein</fullName>
    </recommendedName>
</protein>
<sequence>MDKNCRPGALSYAGGIIPFGKGSPTLCVNDQMGYLIQNPEVIAQLQKEDLTHLVKLARESVSLGHYVVNIQLMEPCLDEEKLFVKTVETLVGETGCCISVDCRDPKLVDAALAAYPYKAMCNVINGEWENLETFLPIIAKHGAAVGTACVYEKGVPETVAERLYVARRIVNEAGKYGIPPEDIMMDCVCLPIGVKPDSLRPTLETIQVIHEELGVATLLGSSNAGYMLPDMEAVNLIYYIATVAVGLDVAMIDPGIPQFNYFNKILKFLMGFDPYGKEFFDHYRHVRSKMTGHSFAHGSGREGNE</sequence>
<evidence type="ECO:0000256" key="3">
    <source>
        <dbReference type="ARBA" id="ARBA00022679"/>
    </source>
</evidence>
<dbReference type="Proteomes" id="UP000323521">
    <property type="component" value="Chromosome"/>
</dbReference>
<dbReference type="AlphaFoldDB" id="A0A3G1KTV0"/>
<dbReference type="OrthoDB" id="358252at2"/>
<dbReference type="GO" id="GO:0005829">
    <property type="term" value="C:cytosol"/>
    <property type="evidence" value="ECO:0007669"/>
    <property type="project" value="TreeGrafter"/>
</dbReference>
<evidence type="ECO:0000259" key="4">
    <source>
        <dbReference type="PROSITE" id="PS50972"/>
    </source>
</evidence>
<dbReference type="InterPro" id="IPR050554">
    <property type="entry name" value="Met_Synthase/Corrinoid"/>
</dbReference>
<evidence type="ECO:0000256" key="2">
    <source>
        <dbReference type="ARBA" id="ARBA00022603"/>
    </source>
</evidence>
<dbReference type="PANTHER" id="PTHR45833">
    <property type="entry name" value="METHIONINE SYNTHASE"/>
    <property type="match status" value="1"/>
</dbReference>
<evidence type="ECO:0000313" key="6">
    <source>
        <dbReference type="Proteomes" id="UP000323521"/>
    </source>
</evidence>
<keyword evidence="2" id="KW-0489">Methyltransferase</keyword>
<comment type="similarity">
    <text evidence="1">Belongs to the vitamin-B12 dependent methionine synthase family.</text>
</comment>
<evidence type="ECO:0000256" key="1">
    <source>
        <dbReference type="ARBA" id="ARBA00010398"/>
    </source>
</evidence>
<dbReference type="Gene3D" id="3.20.20.20">
    <property type="entry name" value="Dihydropteroate synthase-like"/>
    <property type="match status" value="1"/>
</dbReference>
<dbReference type="GO" id="GO:0032259">
    <property type="term" value="P:methylation"/>
    <property type="evidence" value="ECO:0007669"/>
    <property type="project" value="UniProtKB-KW"/>
</dbReference>
<dbReference type="GO" id="GO:0008705">
    <property type="term" value="F:methionine synthase activity"/>
    <property type="evidence" value="ECO:0007669"/>
    <property type="project" value="TreeGrafter"/>
</dbReference>
<dbReference type="InterPro" id="IPR000489">
    <property type="entry name" value="Pterin-binding_dom"/>
</dbReference>
<dbReference type="PANTHER" id="PTHR45833:SF2">
    <property type="entry name" value="BIFUNCTIONAL HOMOCYSTEINE S-METHYLTRANSFERASE_5,10-METHYLENETETRAHYDROFOLATE REDUCTASE"/>
    <property type="match status" value="1"/>
</dbReference>
<feature type="domain" description="Pterin-binding" evidence="4">
    <location>
        <begin position="29"/>
        <end position="273"/>
    </location>
</feature>
<keyword evidence="6" id="KW-1185">Reference proteome</keyword>
<proteinExistence type="inferred from homology"/>
<organism evidence="5 6">
    <name type="scientific">Formimonas warabiya</name>
    <dbReference type="NCBI Taxonomy" id="1761012"/>
    <lineage>
        <taxon>Bacteria</taxon>
        <taxon>Bacillati</taxon>
        <taxon>Bacillota</taxon>
        <taxon>Clostridia</taxon>
        <taxon>Eubacteriales</taxon>
        <taxon>Peptococcaceae</taxon>
        <taxon>Candidatus Formimonas</taxon>
    </lineage>
</organism>
<dbReference type="SUPFAM" id="SSF51717">
    <property type="entry name" value="Dihydropteroate synthetase-like"/>
    <property type="match status" value="1"/>
</dbReference>
<evidence type="ECO:0000313" key="5">
    <source>
        <dbReference type="EMBL" id="ATW25876.1"/>
    </source>
</evidence>
<dbReference type="GO" id="GO:0042558">
    <property type="term" value="P:pteridine-containing compound metabolic process"/>
    <property type="evidence" value="ECO:0007669"/>
    <property type="project" value="InterPro"/>
</dbReference>
<dbReference type="RefSeq" id="WP_148135139.1">
    <property type="nucleotide sequence ID" value="NZ_CP017634.1"/>
</dbReference>